<evidence type="ECO:0000256" key="4">
    <source>
        <dbReference type="SAM" id="MobiDB-lite"/>
    </source>
</evidence>
<evidence type="ECO:0000256" key="3">
    <source>
        <dbReference type="ARBA" id="ARBA00022844"/>
    </source>
</evidence>
<feature type="compositionally biased region" description="Low complexity" evidence="4">
    <location>
        <begin position="55"/>
        <end position="64"/>
    </location>
</feature>
<reference evidence="6" key="1">
    <citation type="journal article" date="2018" name="Nature">
        <title>The evolutionary history of vertebrate RNA viruses.</title>
        <authorList>
            <person name="Shi M."/>
            <person name="Lin X.D."/>
            <person name="Chen X."/>
            <person name="Tian J.H."/>
            <person name="Chen L.J."/>
            <person name="Li K."/>
            <person name="Wang W."/>
            <person name="Eden J.S."/>
            <person name="Shen J.J."/>
            <person name="Liu L."/>
            <person name="Holmes E.C."/>
            <person name="Zhang Y.Z."/>
        </authorList>
    </citation>
    <scope>NUCLEOTIDE SEQUENCE</scope>
    <source>
        <strain evidence="6">XDXMC21452</strain>
    </source>
</reference>
<evidence type="ECO:0000256" key="2">
    <source>
        <dbReference type="ARBA" id="ARBA00022561"/>
    </source>
</evidence>
<evidence type="ECO:0000313" key="6">
    <source>
        <dbReference type="EMBL" id="AVM87181.1"/>
    </source>
</evidence>
<name>A0A2P1GMH5_9VIRU</name>
<proteinExistence type="predicted"/>
<feature type="domain" description="Astrovirus capsid protein inner core" evidence="5">
    <location>
        <begin position="19"/>
        <end position="233"/>
    </location>
</feature>
<comment type="subcellular location">
    <subcellularLocation>
        <location evidence="1">Virion</location>
    </subcellularLocation>
</comment>
<organism evidence="6">
    <name type="scientific">Wenling crossorhombus astrovirus 2</name>
    <dbReference type="NCBI Taxonomy" id="2116118"/>
    <lineage>
        <taxon>Viruses</taxon>
        <taxon>Riboviria</taxon>
        <taxon>Orthornavirae</taxon>
        <taxon>Pisuviricota</taxon>
        <taxon>Stelpaviricetes</taxon>
        <taxon>Stellavirales</taxon>
        <taxon>Astroviridae</taxon>
    </lineage>
</organism>
<dbReference type="EMBL" id="MG599925">
    <property type="protein sequence ID" value="AVM87181.1"/>
    <property type="molecule type" value="Genomic_RNA"/>
</dbReference>
<feature type="compositionally biased region" description="Basic residues" evidence="4">
    <location>
        <begin position="23"/>
        <end position="41"/>
    </location>
</feature>
<evidence type="ECO:0000256" key="1">
    <source>
        <dbReference type="ARBA" id="ARBA00004328"/>
    </source>
</evidence>
<feature type="region of interest" description="Disordered" evidence="4">
    <location>
        <begin position="1"/>
        <end position="65"/>
    </location>
</feature>
<dbReference type="Gene3D" id="2.60.120.20">
    <property type="match status" value="1"/>
</dbReference>
<keyword evidence="2" id="KW-0167">Capsid protein</keyword>
<protein>
    <submittedName>
        <fullName evidence="6">Capsid protein</fullName>
    </submittedName>
</protein>
<dbReference type="InterPro" id="IPR004337">
    <property type="entry name" value="Astro_capsid_N"/>
</dbReference>
<evidence type="ECO:0000259" key="5">
    <source>
        <dbReference type="Pfam" id="PF03115"/>
    </source>
</evidence>
<dbReference type="InterPro" id="IPR029053">
    <property type="entry name" value="Viral_coat"/>
</dbReference>
<keyword evidence="3" id="KW-0946">Virion</keyword>
<dbReference type="Pfam" id="PF03115">
    <property type="entry name" value="Astro_capsid_N"/>
    <property type="match status" value="1"/>
</dbReference>
<dbReference type="GO" id="GO:0019028">
    <property type="term" value="C:viral capsid"/>
    <property type="evidence" value="ECO:0007669"/>
    <property type="project" value="UniProtKB-KW"/>
</dbReference>
<sequence length="551" mass="58576">MSGKSTNVAEICKPEKPVATLKQQKKKSGNGKQKQKQKPKRNMQNATEPWGKQKPTIPGGITRRTGGDNYSFVVGKVNGTPDDWGCQISIPLNPRCLAVQAESPRLRVTSSMYQKYKLKSITVEATPLVSSAGVAGTMLLVSEGGSANSPTPPENVNTCKERKGAYCGLGEKLKYTYVPPQRTYLCRPDGDVSETTPGFMFCSTYLPTTSVLSAAAYGGPLWIISAVANYEFSVFEDPEKNIEDTIVSEPLSGQLVLQQDEAGSPILTGPSVSMLGGRLKPHNVGMKAKNGILLATGIISTAADAIPGPLGILMKAGAAIVKFITARVPSSSEVASVAETPALQIYGSVDDALESRPLVAPGLATTNLSSQGALTTVTVGQNPITVASGGANVDIDVANIHAPTADKCYIACLPMVQDYPKWTDSTDTERTVKIDNLGSYTVSMQKVIGKSKFSRMKIIMTNPDGNIFYEGPIEKCPSNGTYNGKRSILWVIKQTNTPGVADSTGEPTTYIVGFDFIAGQYFTAKAGSTGSTGLQHYWNGYSGTPKSIFPL</sequence>
<accession>A0A2P1GMH5</accession>